<keyword evidence="3" id="KW-0808">Transferase</keyword>
<feature type="domain" description="Peptidase A2" evidence="13">
    <location>
        <begin position="39"/>
        <end position="113"/>
    </location>
</feature>
<evidence type="ECO:0000256" key="12">
    <source>
        <dbReference type="ARBA" id="ARBA00023268"/>
    </source>
</evidence>
<keyword evidence="10" id="KW-0229">DNA integration</keyword>
<dbReference type="SUPFAM" id="SSF56672">
    <property type="entry name" value="DNA/RNA polymerases"/>
    <property type="match status" value="1"/>
</dbReference>
<dbReference type="Pfam" id="PF00665">
    <property type="entry name" value="rve"/>
    <property type="match status" value="1"/>
</dbReference>
<dbReference type="GO" id="GO:0004519">
    <property type="term" value="F:endonuclease activity"/>
    <property type="evidence" value="ECO:0007669"/>
    <property type="project" value="UniProtKB-KW"/>
</dbReference>
<dbReference type="PROSITE" id="PS00141">
    <property type="entry name" value="ASP_PROTEASE"/>
    <property type="match status" value="1"/>
</dbReference>
<dbReference type="FunFam" id="3.30.70.270:FF:000020">
    <property type="entry name" value="Transposon Tf2-6 polyprotein-like Protein"/>
    <property type="match status" value="1"/>
</dbReference>
<dbReference type="InterPro" id="IPR050951">
    <property type="entry name" value="Retrovirus_Pol_polyprotein"/>
</dbReference>
<dbReference type="InterPro" id="IPR041577">
    <property type="entry name" value="RT_RNaseH_2"/>
</dbReference>
<evidence type="ECO:0000256" key="9">
    <source>
        <dbReference type="ARBA" id="ARBA00022884"/>
    </source>
</evidence>
<evidence type="ECO:0000256" key="1">
    <source>
        <dbReference type="ARBA" id="ARBA00012493"/>
    </source>
</evidence>
<dbReference type="InterPro" id="IPR043502">
    <property type="entry name" value="DNA/RNA_pol_sf"/>
</dbReference>
<keyword evidence="12" id="KW-0511">Multifunctional enzyme</keyword>
<dbReference type="InterPro" id="IPR000477">
    <property type="entry name" value="RT_dom"/>
</dbReference>
<evidence type="ECO:0000256" key="11">
    <source>
        <dbReference type="ARBA" id="ARBA00022918"/>
    </source>
</evidence>
<dbReference type="InterPro" id="IPR012337">
    <property type="entry name" value="RNaseH-like_sf"/>
</dbReference>
<dbReference type="FunFam" id="3.10.20.370:FF:000001">
    <property type="entry name" value="Retrovirus-related Pol polyprotein from transposon 17.6-like protein"/>
    <property type="match status" value="1"/>
</dbReference>
<evidence type="ECO:0000256" key="10">
    <source>
        <dbReference type="ARBA" id="ARBA00022908"/>
    </source>
</evidence>
<keyword evidence="6" id="KW-0255">Endonuclease</keyword>
<dbReference type="InterPro" id="IPR001584">
    <property type="entry name" value="Integrase_cat-core"/>
</dbReference>
<dbReference type="FunFam" id="3.10.10.10:FF:000007">
    <property type="entry name" value="Retrovirus-related Pol polyprotein from transposon 17.6-like Protein"/>
    <property type="match status" value="1"/>
</dbReference>
<evidence type="ECO:0000256" key="2">
    <source>
        <dbReference type="ARBA" id="ARBA00022670"/>
    </source>
</evidence>
<dbReference type="FunFam" id="3.30.420.10:FF:000032">
    <property type="entry name" value="Retrovirus-related Pol polyprotein from transposon 297-like Protein"/>
    <property type="match status" value="1"/>
</dbReference>
<dbReference type="InterPro" id="IPR043128">
    <property type="entry name" value="Rev_trsase/Diguanyl_cyclase"/>
</dbReference>
<dbReference type="Gene3D" id="3.10.10.10">
    <property type="entry name" value="HIV Type 1 Reverse Transcriptase, subunit A, domain 1"/>
    <property type="match status" value="1"/>
</dbReference>
<name>A0A0K3CRM4_CALVI</name>
<keyword evidence="8" id="KW-0460">Magnesium</keyword>
<keyword evidence="7" id="KW-0378">Hydrolase</keyword>
<keyword evidence="4" id="KW-0548">Nucleotidyltransferase</keyword>
<dbReference type="PROSITE" id="PS50878">
    <property type="entry name" value="RT_POL"/>
    <property type="match status" value="1"/>
</dbReference>
<reference evidence="16" key="1">
    <citation type="journal article" date="2013" name="Mob. DNA">
        <title>Diversity of transposable elements and repeats in a 600 kb region of the fly Calliphora vicina.</title>
        <authorList>
            <person name="Negre B."/>
            <person name="Simpson P."/>
        </authorList>
    </citation>
    <scope>NUCLEOTIDE SEQUENCE</scope>
</reference>
<dbReference type="FunFam" id="2.40.70.10:FF:000130">
    <property type="entry name" value="Retrovirus-related Pol polyprotein from transposon opus-like Protein"/>
    <property type="match status" value="1"/>
</dbReference>
<evidence type="ECO:0000313" key="16">
    <source>
        <dbReference type="EMBL" id="CTR11708.1"/>
    </source>
</evidence>
<evidence type="ECO:0000256" key="5">
    <source>
        <dbReference type="ARBA" id="ARBA00022722"/>
    </source>
</evidence>
<dbReference type="Pfam" id="PF00078">
    <property type="entry name" value="RVT_1"/>
    <property type="match status" value="1"/>
</dbReference>
<dbReference type="Gene3D" id="3.10.20.370">
    <property type="match status" value="1"/>
</dbReference>
<keyword evidence="5" id="KW-0540">Nuclease</keyword>
<dbReference type="InterPro" id="IPR041588">
    <property type="entry name" value="Integrase_H2C2"/>
</dbReference>
<dbReference type="InterPro" id="IPR001969">
    <property type="entry name" value="Aspartic_peptidase_AS"/>
</dbReference>
<feature type="domain" description="Reverse transcriptase" evidence="14">
    <location>
        <begin position="218"/>
        <end position="395"/>
    </location>
</feature>
<proteinExistence type="predicted"/>
<dbReference type="CDD" id="cd01647">
    <property type="entry name" value="RT_LTR"/>
    <property type="match status" value="1"/>
</dbReference>
<feature type="domain" description="Integrase catalytic" evidence="15">
    <location>
        <begin position="736"/>
        <end position="908"/>
    </location>
</feature>
<reference evidence="16" key="2">
    <citation type="journal article" date="2015" name="J. Evol. Biol.">
        <title>The achaete-scute complex in Diptera: patterns of non-coding sequence evolution.</title>
        <authorList>
            <person name="Negre B."/>
            <person name="Simpson P."/>
        </authorList>
    </citation>
    <scope>NUCLEOTIDE SEQUENCE</scope>
</reference>
<dbReference type="Gene3D" id="2.40.70.10">
    <property type="entry name" value="Acid Proteases"/>
    <property type="match status" value="1"/>
</dbReference>
<keyword evidence="11" id="KW-0695">RNA-directed DNA polymerase</keyword>
<dbReference type="SUPFAM" id="SSF50630">
    <property type="entry name" value="Acid proteases"/>
    <property type="match status" value="1"/>
</dbReference>
<keyword evidence="2" id="KW-0645">Protease</keyword>
<dbReference type="PANTHER" id="PTHR37984:SF5">
    <property type="entry name" value="PROTEIN NYNRIN-LIKE"/>
    <property type="match status" value="1"/>
</dbReference>
<dbReference type="Pfam" id="PF17921">
    <property type="entry name" value="Integrase_H2C2"/>
    <property type="match status" value="1"/>
</dbReference>
<evidence type="ECO:0000256" key="7">
    <source>
        <dbReference type="ARBA" id="ARBA00022801"/>
    </source>
</evidence>
<evidence type="ECO:0000256" key="6">
    <source>
        <dbReference type="ARBA" id="ARBA00022759"/>
    </source>
</evidence>
<evidence type="ECO:0000256" key="4">
    <source>
        <dbReference type="ARBA" id="ARBA00022695"/>
    </source>
</evidence>
<dbReference type="EMBL" id="LN877232">
    <property type="protein sequence ID" value="CTR11708.1"/>
    <property type="molecule type" value="Genomic_DNA"/>
</dbReference>
<dbReference type="PANTHER" id="PTHR37984">
    <property type="entry name" value="PROTEIN CBG26694"/>
    <property type="match status" value="1"/>
</dbReference>
<dbReference type="Gene3D" id="3.30.420.10">
    <property type="entry name" value="Ribonuclease H-like superfamily/Ribonuclease H"/>
    <property type="match status" value="1"/>
</dbReference>
<dbReference type="AlphaFoldDB" id="A0A0K3CRM4"/>
<dbReference type="InterPro" id="IPR021109">
    <property type="entry name" value="Peptidase_aspartic_dom_sf"/>
</dbReference>
<dbReference type="CDD" id="cd09274">
    <property type="entry name" value="RNase_HI_RT_Ty3"/>
    <property type="match status" value="1"/>
</dbReference>
<dbReference type="GO" id="GO:0003723">
    <property type="term" value="F:RNA binding"/>
    <property type="evidence" value="ECO:0007669"/>
    <property type="project" value="UniProtKB-KW"/>
</dbReference>
<dbReference type="GO" id="GO:0042575">
    <property type="term" value="C:DNA polymerase complex"/>
    <property type="evidence" value="ECO:0007669"/>
    <property type="project" value="UniProtKB-ARBA"/>
</dbReference>
<dbReference type="Gene3D" id="1.10.340.70">
    <property type="match status" value="1"/>
</dbReference>
<dbReference type="PROSITE" id="PS50994">
    <property type="entry name" value="INTEGRASE"/>
    <property type="match status" value="1"/>
</dbReference>
<dbReference type="GO" id="GO:0003964">
    <property type="term" value="F:RNA-directed DNA polymerase activity"/>
    <property type="evidence" value="ECO:0007669"/>
    <property type="project" value="UniProtKB-KW"/>
</dbReference>
<sequence>MHQTLFFFKKLKSHPDIATFSDDQVNSCRLFVKDNASKKCFLIDTGADVSVIPPSFHIPINSSNLGIKIFAANGSQIRTFGTKILHLDLGLRRNFSWNFIIADVSKPIIGSDFLKYYHLLPDLKRKALIDGTTLLHVSGKLLESSSLGIKVLVHDDSVYNKLLLNYPDVYQATAIPGIKSKHNIYHHIETTGPPVFAKARRLDPNRLQIAKKDFEFLLQFGIIRPSKSNWSNPLHMVPKKNGEWRCVGDYRFLNKITVPDRYPIPFITDANVNIAGCSVFSKLDLVRTFYQIPVYPDDISKTAVITPFGLYEFLKMPFGLRNAAQSFQRLMDEVLRGLPFVFVYIDDVLLFSKSTTEHLEHLKIIFDRFQEYGIVVNQGKCSFGKYEIDFLGFHISSDGILPTQSKIEAIQNFPKPESIKDLRRFLAMINFYRRFLPHAAIEQAPLNNLLKNSVKNDKRPVPWSSQTEEAFEKCKSSLSNSTLLFHPISDAELVVKVDASDFAIGAVLEQKVGNDWQPLSFFTKKLTDTEKRYSTYDRELLAIYAAIKYFRDYVEGREFSVHTDHKPLIFAFSQKPEKASPRQLRQLNFIGQFTTNFKHVKGTENVVADAFSRIESISLLDYDELSKLQNKDTELQNLLNSNTSLNLQLVSIPGTKTKIFCDVSTDNFPRPYIPKDLRKSIFNGLHNLSHPGAKTSTKLVTERYIWPFMKRDCRYWTKICQACQKAKISRHTKSPIGHFPLASRRFAEIHIDLVGPLLPSNGQRYLLTCVDRFSRWMEAFPMPNCSSDTICETFMNGWISRFGSPDVIHTDRGRQFTSNNFRSLTQFLGTKIKFSTSYHPQSNGLVERFHRTLKASISCHEESQWTKVLPLVLLGLRASVKDSIHCSPAEIVYGEILQLPGQFFGKTTSLINSTDFVAQLQTIISRIKPTSSSNNTKPSVFVNKDLQECTHVWIRNDLILKPLQQMFHGPYKVIAKFDKYFTLQIGNKIDNVSIDRLKPVFLEIECNDVQGNKNDNVADITYKRELKTVSFSLGGE</sequence>
<protein>
    <recommendedName>
        <fullName evidence="1">RNA-directed DNA polymerase</fullName>
        <ecNumber evidence="1">2.7.7.49</ecNumber>
    </recommendedName>
</protein>
<dbReference type="SUPFAM" id="SSF53098">
    <property type="entry name" value="Ribonuclease H-like"/>
    <property type="match status" value="1"/>
</dbReference>
<dbReference type="PROSITE" id="PS50175">
    <property type="entry name" value="ASP_PROT_RETROV"/>
    <property type="match status" value="1"/>
</dbReference>
<dbReference type="GO" id="GO:0015074">
    <property type="term" value="P:DNA integration"/>
    <property type="evidence" value="ECO:0007669"/>
    <property type="project" value="UniProtKB-KW"/>
</dbReference>
<evidence type="ECO:0000259" key="14">
    <source>
        <dbReference type="PROSITE" id="PS50878"/>
    </source>
</evidence>
<dbReference type="InterPro" id="IPR001995">
    <property type="entry name" value="Peptidase_A2_cat"/>
</dbReference>
<accession>A0A0K3CRM4</accession>
<dbReference type="InterPro" id="IPR036397">
    <property type="entry name" value="RNaseH_sf"/>
</dbReference>
<evidence type="ECO:0000259" key="13">
    <source>
        <dbReference type="PROSITE" id="PS50175"/>
    </source>
</evidence>
<dbReference type="GO" id="GO:0006508">
    <property type="term" value="P:proteolysis"/>
    <property type="evidence" value="ECO:0007669"/>
    <property type="project" value="UniProtKB-KW"/>
</dbReference>
<organism evidence="16">
    <name type="scientific">Calliphora vicina</name>
    <name type="common">Blue blowfly</name>
    <name type="synonym">Calliphora erythrocephala</name>
    <dbReference type="NCBI Taxonomy" id="7373"/>
    <lineage>
        <taxon>Eukaryota</taxon>
        <taxon>Metazoa</taxon>
        <taxon>Ecdysozoa</taxon>
        <taxon>Arthropoda</taxon>
        <taxon>Hexapoda</taxon>
        <taxon>Insecta</taxon>
        <taxon>Pterygota</taxon>
        <taxon>Neoptera</taxon>
        <taxon>Endopterygota</taxon>
        <taxon>Diptera</taxon>
        <taxon>Brachycera</taxon>
        <taxon>Muscomorpha</taxon>
        <taxon>Oestroidea</taxon>
        <taxon>Calliphoridae</taxon>
        <taxon>Calliphorinae</taxon>
        <taxon>Calliphora</taxon>
    </lineage>
</organism>
<dbReference type="Pfam" id="PF17919">
    <property type="entry name" value="RT_RNaseH_2"/>
    <property type="match status" value="1"/>
</dbReference>
<dbReference type="Gene3D" id="3.30.70.270">
    <property type="match status" value="2"/>
</dbReference>
<evidence type="ECO:0000256" key="8">
    <source>
        <dbReference type="ARBA" id="ARBA00022842"/>
    </source>
</evidence>
<evidence type="ECO:0000259" key="15">
    <source>
        <dbReference type="PROSITE" id="PS50994"/>
    </source>
</evidence>
<keyword evidence="9" id="KW-0694">RNA-binding</keyword>
<evidence type="ECO:0000256" key="3">
    <source>
        <dbReference type="ARBA" id="ARBA00022679"/>
    </source>
</evidence>
<dbReference type="EC" id="2.7.7.49" evidence="1"/>
<dbReference type="GO" id="GO:0004190">
    <property type="term" value="F:aspartic-type endopeptidase activity"/>
    <property type="evidence" value="ECO:0007669"/>
    <property type="project" value="InterPro"/>
</dbReference>